<reference evidence="2 3" key="1">
    <citation type="submission" date="2019-03" db="EMBL/GenBank/DDBJ databases">
        <title>Paracraurococcus aquatilis NE82 genome sequence.</title>
        <authorList>
            <person name="Zhao Y."/>
            <person name="Du Z."/>
        </authorList>
    </citation>
    <scope>NUCLEOTIDE SEQUENCE [LARGE SCALE GENOMIC DNA]</scope>
    <source>
        <strain evidence="2 3">NE82</strain>
    </source>
</reference>
<dbReference type="AlphaFoldDB" id="A0A4R4DG04"/>
<name>A0A4R4DG04_9PROT</name>
<dbReference type="OrthoDB" id="9816309at2"/>
<dbReference type="InterPro" id="IPR050903">
    <property type="entry name" value="Bact_Chemotaxis_MeTrfase"/>
</dbReference>
<dbReference type="SMART" id="SM00138">
    <property type="entry name" value="MeTrc"/>
    <property type="match status" value="1"/>
</dbReference>
<organism evidence="2 3">
    <name type="scientific">Roseicella aquatilis</name>
    <dbReference type="NCBI Taxonomy" id="2527868"/>
    <lineage>
        <taxon>Bacteria</taxon>
        <taxon>Pseudomonadati</taxon>
        <taxon>Pseudomonadota</taxon>
        <taxon>Alphaproteobacteria</taxon>
        <taxon>Acetobacterales</taxon>
        <taxon>Roseomonadaceae</taxon>
        <taxon>Roseicella</taxon>
    </lineage>
</organism>
<feature type="domain" description="CheR-type methyltransferase" evidence="1">
    <location>
        <begin position="2"/>
        <end position="253"/>
    </location>
</feature>
<accession>A0A4R4DG04</accession>
<dbReference type="GO" id="GO:0032259">
    <property type="term" value="P:methylation"/>
    <property type="evidence" value="ECO:0007669"/>
    <property type="project" value="UniProtKB-KW"/>
</dbReference>
<dbReference type="Pfam" id="PF03705">
    <property type="entry name" value="CheR_N"/>
    <property type="match status" value="1"/>
</dbReference>
<evidence type="ECO:0000259" key="1">
    <source>
        <dbReference type="PROSITE" id="PS50123"/>
    </source>
</evidence>
<dbReference type="PANTHER" id="PTHR24422:SF8">
    <property type="entry name" value="CHEMOTAXIS PROTEIN"/>
    <property type="match status" value="1"/>
</dbReference>
<gene>
    <name evidence="2" type="ORF">EXY23_15360</name>
</gene>
<sequence>MTRHGRPSVEAVEARLLLDAIEARFGYDFRGYARSSMLRRLEAARDRLGCRTLSALQERVLHDPAVFPELVGLLTVQVSDMFRDPAYFRTLRERVLPFLSTWPSLKVWVAGCADGEELYSLVILFREEGLETRTLFYATDISPAALARAEAGVYDLDRIPLWTENHRLSGGRSSLSDHYTAAYGRAAMDRTLRQRVVFSDHSLANDEAFAETHLVSCRNVLIYFDRELQDRALRLFRDSLVRGGFLGLGAQETARFSRLAPSFEEFAPAERIYRRLPGDAPSRTEALHG</sequence>
<dbReference type="Proteomes" id="UP000295023">
    <property type="component" value="Unassembled WGS sequence"/>
</dbReference>
<evidence type="ECO:0000313" key="2">
    <source>
        <dbReference type="EMBL" id="TCZ59694.1"/>
    </source>
</evidence>
<dbReference type="PROSITE" id="PS50123">
    <property type="entry name" value="CHER"/>
    <property type="match status" value="1"/>
</dbReference>
<dbReference type="GO" id="GO:0008757">
    <property type="term" value="F:S-adenosylmethionine-dependent methyltransferase activity"/>
    <property type="evidence" value="ECO:0007669"/>
    <property type="project" value="InterPro"/>
</dbReference>
<keyword evidence="2" id="KW-0489">Methyltransferase</keyword>
<dbReference type="RefSeq" id="WP_132290997.1">
    <property type="nucleotide sequence ID" value="NZ_SKBM01000014.1"/>
</dbReference>
<protein>
    <submittedName>
        <fullName evidence="2">Protein-glutamate O-methyltransferase CheR</fullName>
    </submittedName>
</protein>
<comment type="caution">
    <text evidence="2">The sequence shown here is derived from an EMBL/GenBank/DDBJ whole genome shotgun (WGS) entry which is preliminary data.</text>
</comment>
<dbReference type="PANTHER" id="PTHR24422">
    <property type="entry name" value="CHEMOTAXIS PROTEIN METHYLTRANSFERASE"/>
    <property type="match status" value="1"/>
</dbReference>
<dbReference type="SUPFAM" id="SSF53335">
    <property type="entry name" value="S-adenosyl-L-methionine-dependent methyltransferases"/>
    <property type="match status" value="1"/>
</dbReference>
<dbReference type="PRINTS" id="PR00996">
    <property type="entry name" value="CHERMTFRASE"/>
</dbReference>
<dbReference type="InterPro" id="IPR000780">
    <property type="entry name" value="CheR_MeTrfase"/>
</dbReference>
<dbReference type="InterPro" id="IPR029063">
    <property type="entry name" value="SAM-dependent_MTases_sf"/>
</dbReference>
<dbReference type="InterPro" id="IPR022642">
    <property type="entry name" value="CheR_C"/>
</dbReference>
<dbReference type="InterPro" id="IPR022641">
    <property type="entry name" value="CheR_N"/>
</dbReference>
<keyword evidence="2" id="KW-0808">Transferase</keyword>
<dbReference type="Pfam" id="PF01739">
    <property type="entry name" value="CheR"/>
    <property type="match status" value="1"/>
</dbReference>
<dbReference type="EMBL" id="SKBM01000014">
    <property type="protein sequence ID" value="TCZ59694.1"/>
    <property type="molecule type" value="Genomic_DNA"/>
</dbReference>
<dbReference type="Gene3D" id="3.40.50.150">
    <property type="entry name" value="Vaccinia Virus protein VP39"/>
    <property type="match status" value="1"/>
</dbReference>
<dbReference type="SUPFAM" id="SSF47757">
    <property type="entry name" value="Chemotaxis receptor methyltransferase CheR, N-terminal domain"/>
    <property type="match status" value="1"/>
</dbReference>
<proteinExistence type="predicted"/>
<keyword evidence="3" id="KW-1185">Reference proteome</keyword>
<evidence type="ECO:0000313" key="3">
    <source>
        <dbReference type="Proteomes" id="UP000295023"/>
    </source>
</evidence>